<dbReference type="EMBL" id="JARKIE010000017">
    <property type="protein sequence ID" value="KAJ7701516.1"/>
    <property type="molecule type" value="Genomic_DNA"/>
</dbReference>
<dbReference type="Proteomes" id="UP001221757">
    <property type="component" value="Unassembled WGS sequence"/>
</dbReference>
<reference evidence="1" key="1">
    <citation type="submission" date="2023-03" db="EMBL/GenBank/DDBJ databases">
        <title>Massive genome expansion in bonnet fungi (Mycena s.s.) driven by repeated elements and novel gene families across ecological guilds.</title>
        <authorList>
            <consortium name="Lawrence Berkeley National Laboratory"/>
            <person name="Harder C.B."/>
            <person name="Miyauchi S."/>
            <person name="Viragh M."/>
            <person name="Kuo A."/>
            <person name="Thoen E."/>
            <person name="Andreopoulos B."/>
            <person name="Lu D."/>
            <person name="Skrede I."/>
            <person name="Drula E."/>
            <person name="Henrissat B."/>
            <person name="Morin E."/>
            <person name="Kohler A."/>
            <person name="Barry K."/>
            <person name="LaButti K."/>
            <person name="Morin E."/>
            <person name="Salamov A."/>
            <person name="Lipzen A."/>
            <person name="Mereny Z."/>
            <person name="Hegedus B."/>
            <person name="Baldrian P."/>
            <person name="Stursova M."/>
            <person name="Weitz H."/>
            <person name="Taylor A."/>
            <person name="Grigoriev I.V."/>
            <person name="Nagy L.G."/>
            <person name="Martin F."/>
            <person name="Kauserud H."/>
        </authorList>
    </citation>
    <scope>NUCLEOTIDE SEQUENCE</scope>
    <source>
        <strain evidence="1">CBHHK067</strain>
    </source>
</reference>
<dbReference type="AlphaFoldDB" id="A0AAD7DXQ4"/>
<protein>
    <submittedName>
        <fullName evidence="1">Uncharacterized protein</fullName>
    </submittedName>
</protein>
<feature type="non-terminal residue" evidence="1">
    <location>
        <position position="1"/>
    </location>
</feature>
<gene>
    <name evidence="1" type="ORF">B0H17DRAFT_868549</name>
</gene>
<proteinExistence type="predicted"/>
<organism evidence="1 2">
    <name type="scientific">Mycena rosella</name>
    <name type="common">Pink bonnet</name>
    <name type="synonym">Agaricus rosellus</name>
    <dbReference type="NCBI Taxonomy" id="1033263"/>
    <lineage>
        <taxon>Eukaryota</taxon>
        <taxon>Fungi</taxon>
        <taxon>Dikarya</taxon>
        <taxon>Basidiomycota</taxon>
        <taxon>Agaricomycotina</taxon>
        <taxon>Agaricomycetes</taxon>
        <taxon>Agaricomycetidae</taxon>
        <taxon>Agaricales</taxon>
        <taxon>Marasmiineae</taxon>
        <taxon>Mycenaceae</taxon>
        <taxon>Mycena</taxon>
    </lineage>
</organism>
<feature type="non-terminal residue" evidence="1">
    <location>
        <position position="77"/>
    </location>
</feature>
<evidence type="ECO:0000313" key="1">
    <source>
        <dbReference type="EMBL" id="KAJ7701516.1"/>
    </source>
</evidence>
<evidence type="ECO:0000313" key="2">
    <source>
        <dbReference type="Proteomes" id="UP001221757"/>
    </source>
</evidence>
<sequence length="77" mass="8530">PPPKLEYVKLPGTKGALTIKFVKMAKRGLTLIHRFLVILCGENGEKVELFAGMYRMALGLSCTFILPDSLRLLRAAL</sequence>
<accession>A0AAD7DXQ4</accession>
<keyword evidence="2" id="KW-1185">Reference proteome</keyword>
<comment type="caution">
    <text evidence="1">The sequence shown here is derived from an EMBL/GenBank/DDBJ whole genome shotgun (WGS) entry which is preliminary data.</text>
</comment>
<name>A0AAD7DXQ4_MYCRO</name>